<protein>
    <submittedName>
        <fullName evidence="2">Signal-peptide-less P35 lipoprotein homolog</fullName>
    </submittedName>
</protein>
<sequence>MNSSRKKIKTWGLTGIFAASAAIPVVLISRYVLFRNSSSINNQNSESDNSQFITPKLKSSISLSGTIDKIYDSQKATVTNTLVAQEIHNNLDQVFENSQDLQKVNNLKIAVEGDFTNSSSWSGVDYEGDNGWKGLTKGNVILYSSKFGQLNISSLNDLKTQLDNDAKIKEIIREFDSSKLNQNAIYSIQNKPAVTNDNLLHVNVIAILGSNTKYFDLQIPTSSINLNISNMSISVSGNNVKPLTSAVASFNYNVSLAPKSYFMNPASTPVASASEVTNANKILVKLGLAEVTTRNQIVLTQKAIQEQLGIYNVEFSNASIAPSGTTTNGKSGLYQISLQATPIANGDFVWDDGQNTVRTITFEVWVNVGEITPTVNSTLNITGPFSKIFAANTGTGNNRVRTNDVIADDIKSNLSKYFSNGNDLKTVENLNIRVEGNFPETSVWTGEPYEVWSKTTRFKGIYSSSSQKINITSLNDLKTKLNSIGLGKFLLDSNLLFRDASFTILNQLGFTGGDLIHVNILVNSPYTQGTFTVDVGIPTSDINLIISNLKIASFGDNVTLQSVPVNFTYNIGINDSVDFIKPTTGVTPLSDANKNNVNEALVSLGFATRNIDSNPGTYTLNPDKISAALGVFNCTFEGISIKDVSNGSSRSFTISLIATPNNNYYWEDGTNTSKELSFTVNLTAS</sequence>
<reference evidence="2 3" key="1">
    <citation type="journal article" date="2002" name="Nucleic Acids Res.">
        <title>The complete genomic sequence of Mycoplasma penetrans, an intracellular bacterial pathogen in humans.</title>
        <authorList>
            <person name="Sasaki Y."/>
            <person name="Ishikawa J."/>
            <person name="Yamashita A."/>
            <person name="Oshima K."/>
            <person name="Kenri T."/>
            <person name="Furuya K."/>
            <person name="Yoshino C."/>
            <person name="Horino A."/>
            <person name="Shiba T."/>
            <person name="Sasaki T."/>
            <person name="Hattori M."/>
        </authorList>
    </citation>
    <scope>NUCLEOTIDE SEQUENCE [LARGE SCALE GENOMIC DNA]</scope>
    <source>
        <strain evidence="2 3">HF-2</strain>
    </source>
</reference>
<keyword evidence="1" id="KW-0472">Membrane</keyword>
<dbReference type="Proteomes" id="UP000002522">
    <property type="component" value="Chromosome"/>
</dbReference>
<keyword evidence="2" id="KW-0449">Lipoprotein</keyword>
<dbReference type="GO" id="GO:0016020">
    <property type="term" value="C:membrane"/>
    <property type="evidence" value="ECO:0007669"/>
    <property type="project" value="InterPro"/>
</dbReference>
<dbReference type="AlphaFoldDB" id="Q8EV60"/>
<name>Q8EV60_MALP2</name>
<feature type="transmembrane region" description="Helical" evidence="1">
    <location>
        <begin position="12"/>
        <end position="33"/>
    </location>
</feature>
<dbReference type="InterPro" id="IPR011653">
    <property type="entry name" value="Lipoprotein_p35"/>
</dbReference>
<accession>Q8EV60</accession>
<dbReference type="Pfam" id="PF07668">
    <property type="entry name" value="MpPF1"/>
    <property type="match status" value="2"/>
</dbReference>
<dbReference type="KEGG" id="mpe:MYPE7070"/>
<evidence type="ECO:0000313" key="2">
    <source>
        <dbReference type="EMBL" id="BAC44500.1"/>
    </source>
</evidence>
<organism evidence="2 3">
    <name type="scientific">Malacoplasma penetrans (strain HF-2)</name>
    <name type="common">Mycoplasma penetrans</name>
    <dbReference type="NCBI Taxonomy" id="272633"/>
    <lineage>
        <taxon>Bacteria</taxon>
        <taxon>Bacillati</taxon>
        <taxon>Mycoplasmatota</taxon>
        <taxon>Mycoplasmoidales</taxon>
        <taxon>Mycoplasmoidaceae</taxon>
        <taxon>Malacoplasma</taxon>
    </lineage>
</organism>
<evidence type="ECO:0000256" key="1">
    <source>
        <dbReference type="SAM" id="Phobius"/>
    </source>
</evidence>
<keyword evidence="1" id="KW-0812">Transmembrane</keyword>
<keyword evidence="3" id="KW-1185">Reference proteome</keyword>
<dbReference type="HOGENOM" id="CLU_397842_0_0_14"/>
<dbReference type="EMBL" id="BA000026">
    <property type="protein sequence ID" value="BAC44500.1"/>
    <property type="molecule type" value="Genomic_DNA"/>
</dbReference>
<gene>
    <name evidence="2" type="ordered locus">MYPE7070</name>
</gene>
<dbReference type="RefSeq" id="WP_011077530.1">
    <property type="nucleotide sequence ID" value="NC_004432.1"/>
</dbReference>
<keyword evidence="1" id="KW-1133">Transmembrane helix</keyword>
<evidence type="ECO:0000313" key="3">
    <source>
        <dbReference type="Proteomes" id="UP000002522"/>
    </source>
</evidence>
<proteinExistence type="predicted"/>
<dbReference type="InParanoid" id="Q8EV60"/>